<keyword evidence="2" id="KW-1185">Reference proteome</keyword>
<dbReference type="OrthoDB" id="2453941at2"/>
<evidence type="ECO:0000313" key="2">
    <source>
        <dbReference type="Proteomes" id="UP000053354"/>
    </source>
</evidence>
<accession>A0A1B1RX46</accession>
<evidence type="ECO:0000313" key="1">
    <source>
        <dbReference type="EMBL" id="ANU25504.1"/>
    </source>
</evidence>
<reference evidence="1" key="1">
    <citation type="submission" date="2016-10" db="EMBL/GenBank/DDBJ databases">
        <authorList>
            <person name="See-Too W.S."/>
        </authorList>
    </citation>
    <scope>NUCLEOTIDE SEQUENCE</scope>
    <source>
        <strain evidence="1">L10.15</strain>
    </source>
</reference>
<dbReference type="KEGG" id="pll:I858_000225"/>
<protein>
    <submittedName>
        <fullName evidence="1">Uncharacterized protein</fullName>
    </submittedName>
</protein>
<organism evidence="1 2">
    <name type="scientific">Planococcus versutus</name>
    <dbReference type="NCBI Taxonomy" id="1302659"/>
    <lineage>
        <taxon>Bacteria</taxon>
        <taxon>Bacillati</taxon>
        <taxon>Bacillota</taxon>
        <taxon>Bacilli</taxon>
        <taxon>Bacillales</taxon>
        <taxon>Caryophanaceae</taxon>
        <taxon>Planococcus</taxon>
    </lineage>
</organism>
<proteinExistence type="predicted"/>
<sequence length="120" mass="14249">MGQPKDMLQTVVNYFFLRSKDVHFENGCAFITFFARLSREISFMTDGIEETQIQTLWVEIEELRHDQATKKQKNMPNCVWRYELSKDVFDSLTQIANSNPKDMYYVTPYHRKSSCQKFTS</sequence>
<dbReference type="Proteomes" id="UP000053354">
    <property type="component" value="Chromosome"/>
</dbReference>
<name>A0A1B1RX46_9BACL</name>
<dbReference type="EMBL" id="CP016540">
    <property type="protein sequence ID" value="ANU25504.1"/>
    <property type="molecule type" value="Genomic_DNA"/>
</dbReference>
<dbReference type="AlphaFoldDB" id="A0A1B1RX46"/>
<gene>
    <name evidence="1" type="ORF">I858_000225</name>
</gene>
<dbReference type="RefSeq" id="WP_065524096.1">
    <property type="nucleotide sequence ID" value="NZ_CP016540.2"/>
</dbReference>